<dbReference type="EMBL" id="JACHHJ010000005">
    <property type="protein sequence ID" value="MBB6451082.1"/>
    <property type="molecule type" value="Genomic_DNA"/>
</dbReference>
<name>A0A841Q0K2_9BACL</name>
<organism evidence="1 2">
    <name type="scientific">Geomicrobium halophilum</name>
    <dbReference type="NCBI Taxonomy" id="549000"/>
    <lineage>
        <taxon>Bacteria</taxon>
        <taxon>Bacillati</taxon>
        <taxon>Bacillota</taxon>
        <taxon>Bacilli</taxon>
        <taxon>Bacillales</taxon>
        <taxon>Geomicrobium</taxon>
    </lineage>
</organism>
<dbReference type="Proteomes" id="UP000568839">
    <property type="component" value="Unassembled WGS sequence"/>
</dbReference>
<gene>
    <name evidence="1" type="ORF">HNR44_003076</name>
</gene>
<dbReference type="AlphaFoldDB" id="A0A841Q0K2"/>
<protein>
    <submittedName>
        <fullName evidence="1">Uncharacterized protein</fullName>
    </submittedName>
</protein>
<accession>A0A841Q0K2</accession>
<comment type="caution">
    <text evidence="1">The sequence shown here is derived from an EMBL/GenBank/DDBJ whole genome shotgun (WGS) entry which is preliminary data.</text>
</comment>
<evidence type="ECO:0000313" key="2">
    <source>
        <dbReference type="Proteomes" id="UP000568839"/>
    </source>
</evidence>
<proteinExistence type="predicted"/>
<evidence type="ECO:0000313" key="1">
    <source>
        <dbReference type="EMBL" id="MBB6451082.1"/>
    </source>
</evidence>
<reference evidence="1 2" key="1">
    <citation type="submission" date="2020-08" db="EMBL/GenBank/DDBJ databases">
        <title>Genomic Encyclopedia of Type Strains, Phase IV (KMG-IV): sequencing the most valuable type-strain genomes for metagenomic binning, comparative biology and taxonomic classification.</title>
        <authorList>
            <person name="Goeker M."/>
        </authorList>
    </citation>
    <scope>NUCLEOTIDE SEQUENCE [LARGE SCALE GENOMIC DNA]</scope>
    <source>
        <strain evidence="1 2">DSM 21769</strain>
    </source>
</reference>
<keyword evidence="2" id="KW-1185">Reference proteome</keyword>
<sequence>MGLLRAAIEQNDQASSDLLDYMKVRMITGKETVKPATVSIPSA</sequence>
<dbReference type="RefSeq" id="WP_281381437.1">
    <property type="nucleotide sequence ID" value="NZ_JACHHJ010000005.1"/>
</dbReference>